<evidence type="ECO:0000313" key="1">
    <source>
        <dbReference type="EMBL" id="VDK19349.1"/>
    </source>
</evidence>
<name>A0A0M3J356_ANISI</name>
<dbReference type="Proteomes" id="UP000267096">
    <property type="component" value="Unassembled WGS sequence"/>
</dbReference>
<dbReference type="AlphaFoldDB" id="A0A0M3J356"/>
<accession>A0A0M3J356</accession>
<sequence>MLSYANGTTIDLLSLIPKCGSCLQEFDTFLHAPQILPCCHTFCLIINKPSVRTSTPSKICQIINKCFIQHVLFIHFLDANNGNLYCVIFQ</sequence>
<evidence type="ECO:0000313" key="2">
    <source>
        <dbReference type="Proteomes" id="UP000267096"/>
    </source>
</evidence>
<gene>
    <name evidence="1" type="ORF">ASIM_LOCUS1839</name>
</gene>
<evidence type="ECO:0000313" key="3">
    <source>
        <dbReference type="WBParaSite" id="ASIM_0000196801-mRNA-1"/>
    </source>
</evidence>
<protein>
    <submittedName>
        <fullName evidence="3">Ovule protein</fullName>
    </submittedName>
</protein>
<reference evidence="3" key="1">
    <citation type="submission" date="2017-02" db="UniProtKB">
        <authorList>
            <consortium name="WormBaseParasite"/>
        </authorList>
    </citation>
    <scope>IDENTIFICATION</scope>
</reference>
<proteinExistence type="predicted"/>
<dbReference type="EMBL" id="UYRR01002173">
    <property type="protein sequence ID" value="VDK19349.1"/>
    <property type="molecule type" value="Genomic_DNA"/>
</dbReference>
<dbReference type="OrthoDB" id="252722at2759"/>
<keyword evidence="2" id="KW-1185">Reference proteome</keyword>
<dbReference type="WBParaSite" id="ASIM_0000196801-mRNA-1">
    <property type="protein sequence ID" value="ASIM_0000196801-mRNA-1"/>
    <property type="gene ID" value="ASIM_0000196801"/>
</dbReference>
<reference evidence="1 2" key="2">
    <citation type="submission" date="2018-11" db="EMBL/GenBank/DDBJ databases">
        <authorList>
            <consortium name="Pathogen Informatics"/>
        </authorList>
    </citation>
    <scope>NUCLEOTIDE SEQUENCE [LARGE SCALE GENOMIC DNA]</scope>
</reference>
<organism evidence="3">
    <name type="scientific">Anisakis simplex</name>
    <name type="common">Herring worm</name>
    <dbReference type="NCBI Taxonomy" id="6269"/>
    <lineage>
        <taxon>Eukaryota</taxon>
        <taxon>Metazoa</taxon>
        <taxon>Ecdysozoa</taxon>
        <taxon>Nematoda</taxon>
        <taxon>Chromadorea</taxon>
        <taxon>Rhabditida</taxon>
        <taxon>Spirurina</taxon>
        <taxon>Ascaridomorpha</taxon>
        <taxon>Ascaridoidea</taxon>
        <taxon>Anisakidae</taxon>
        <taxon>Anisakis</taxon>
        <taxon>Anisakis simplex complex</taxon>
    </lineage>
</organism>